<keyword evidence="3 6" id="KW-0812">Transmembrane</keyword>
<name>A0A6N8F6R4_9GAMM</name>
<evidence type="ECO:0000256" key="5">
    <source>
        <dbReference type="ARBA" id="ARBA00023136"/>
    </source>
</evidence>
<dbReference type="PANTHER" id="PTHR32322:SF18">
    <property type="entry name" value="S-ADENOSYLMETHIONINE_S-ADENOSYLHOMOCYSTEINE TRANSPORTER"/>
    <property type="match status" value="1"/>
</dbReference>
<keyword evidence="9" id="KW-1185">Reference proteome</keyword>
<feature type="domain" description="EamA" evidence="7">
    <location>
        <begin position="157"/>
        <end position="286"/>
    </location>
</feature>
<dbReference type="Proteomes" id="UP000439994">
    <property type="component" value="Unassembled WGS sequence"/>
</dbReference>
<dbReference type="GO" id="GO:0005886">
    <property type="term" value="C:plasma membrane"/>
    <property type="evidence" value="ECO:0007669"/>
    <property type="project" value="UniProtKB-SubCell"/>
</dbReference>
<keyword evidence="4 6" id="KW-1133">Transmembrane helix</keyword>
<feature type="domain" description="EamA" evidence="7">
    <location>
        <begin position="14"/>
        <end position="140"/>
    </location>
</feature>
<reference evidence="8 9" key="1">
    <citation type="submission" date="2019-11" db="EMBL/GenBank/DDBJ databases">
        <title>P. haliotis isolates from Z. marina roots.</title>
        <authorList>
            <person name="Cohen M."/>
            <person name="Jospin G."/>
            <person name="Eisen J.A."/>
            <person name="Coil D.A."/>
        </authorList>
    </citation>
    <scope>NUCLEOTIDE SEQUENCE [LARGE SCALE GENOMIC DNA]</scope>
    <source>
        <strain evidence="8 9">UCD-MCMsp1aY</strain>
    </source>
</reference>
<keyword evidence="2" id="KW-1003">Cell membrane</keyword>
<feature type="transmembrane region" description="Helical" evidence="6">
    <location>
        <begin position="38"/>
        <end position="55"/>
    </location>
</feature>
<feature type="transmembrane region" description="Helical" evidence="6">
    <location>
        <begin position="75"/>
        <end position="93"/>
    </location>
</feature>
<gene>
    <name evidence="8" type="ORF">GNP35_05085</name>
</gene>
<evidence type="ECO:0000256" key="6">
    <source>
        <dbReference type="SAM" id="Phobius"/>
    </source>
</evidence>
<proteinExistence type="predicted"/>
<keyword evidence="5 6" id="KW-0472">Membrane</keyword>
<evidence type="ECO:0000256" key="2">
    <source>
        <dbReference type="ARBA" id="ARBA00022475"/>
    </source>
</evidence>
<feature type="transmembrane region" description="Helical" evidence="6">
    <location>
        <begin position="153"/>
        <end position="173"/>
    </location>
</feature>
<protein>
    <submittedName>
        <fullName evidence="8">EamA family transporter</fullName>
    </submittedName>
</protein>
<evidence type="ECO:0000313" key="9">
    <source>
        <dbReference type="Proteomes" id="UP000439994"/>
    </source>
</evidence>
<feature type="transmembrane region" description="Helical" evidence="6">
    <location>
        <begin position="245"/>
        <end position="264"/>
    </location>
</feature>
<accession>A0A6N8F6R4</accession>
<evidence type="ECO:0000259" key="7">
    <source>
        <dbReference type="Pfam" id="PF00892"/>
    </source>
</evidence>
<comment type="subcellular location">
    <subcellularLocation>
        <location evidence="1">Cell membrane</location>
        <topology evidence="1">Multi-pass membrane protein</topology>
    </subcellularLocation>
</comment>
<evidence type="ECO:0000256" key="3">
    <source>
        <dbReference type="ARBA" id="ARBA00022692"/>
    </source>
</evidence>
<feature type="transmembrane region" description="Helical" evidence="6">
    <location>
        <begin position="185"/>
        <end position="203"/>
    </location>
</feature>
<evidence type="ECO:0000256" key="4">
    <source>
        <dbReference type="ARBA" id="ARBA00022989"/>
    </source>
</evidence>
<dbReference type="AlphaFoldDB" id="A0A6N8F6R4"/>
<evidence type="ECO:0000256" key="1">
    <source>
        <dbReference type="ARBA" id="ARBA00004651"/>
    </source>
</evidence>
<dbReference type="InterPro" id="IPR050638">
    <property type="entry name" value="AA-Vitamin_Transporters"/>
</dbReference>
<dbReference type="EMBL" id="WOCD01000003">
    <property type="protein sequence ID" value="MUH71898.1"/>
    <property type="molecule type" value="Genomic_DNA"/>
</dbReference>
<feature type="transmembrane region" description="Helical" evidence="6">
    <location>
        <begin position="124"/>
        <end position="141"/>
    </location>
</feature>
<feature type="transmembrane region" description="Helical" evidence="6">
    <location>
        <begin position="215"/>
        <end position="233"/>
    </location>
</feature>
<dbReference type="OrthoDB" id="7065924at2"/>
<evidence type="ECO:0000313" key="8">
    <source>
        <dbReference type="EMBL" id="MUH71898.1"/>
    </source>
</evidence>
<dbReference type="InterPro" id="IPR000620">
    <property type="entry name" value="EamA_dom"/>
</dbReference>
<organism evidence="8 9">
    <name type="scientific">Psychrosphaera haliotis</name>
    <dbReference type="NCBI Taxonomy" id="555083"/>
    <lineage>
        <taxon>Bacteria</taxon>
        <taxon>Pseudomonadati</taxon>
        <taxon>Pseudomonadota</taxon>
        <taxon>Gammaproteobacteria</taxon>
        <taxon>Alteromonadales</taxon>
        <taxon>Pseudoalteromonadaceae</taxon>
        <taxon>Psychrosphaera</taxon>
    </lineage>
</organism>
<feature type="transmembrane region" description="Helical" evidence="6">
    <location>
        <begin position="12"/>
        <end position="32"/>
    </location>
</feature>
<feature type="transmembrane region" description="Helical" evidence="6">
    <location>
        <begin position="270"/>
        <end position="289"/>
    </location>
</feature>
<sequence length="293" mass="32075">MRSSFFVRGNDGNVFRLFAIFMWGMLAALSVFTNRIPPFQLLFICFTIASSLVYVKRAIKREPLIKKPAMDRTQWLVGVTGLFGFHIFYFLALRFAPPIEATLIIYLWPLLLGVLLATKGNKRFAVLGGIIGFCGTVVMIADGLDTNQGESALAVVGYLCALGCALIWTNYSWFLSKTKSDVEDISWVALAVAFIALVCHLLFENGVWDLTNTEVAMLILIGIGPTGGAFYLWDIGMKQGNQSWLASISFGTPVIASVSLYLFGFSELTISIIVATLLIVVGAVVSNALSKTR</sequence>
<comment type="caution">
    <text evidence="8">The sequence shown here is derived from an EMBL/GenBank/DDBJ whole genome shotgun (WGS) entry which is preliminary data.</text>
</comment>
<dbReference type="InterPro" id="IPR037185">
    <property type="entry name" value="EmrE-like"/>
</dbReference>
<dbReference type="RefSeq" id="WP_155695083.1">
    <property type="nucleotide sequence ID" value="NZ_WOCD01000003.1"/>
</dbReference>
<dbReference type="Pfam" id="PF00892">
    <property type="entry name" value="EamA"/>
    <property type="match status" value="2"/>
</dbReference>
<dbReference type="SUPFAM" id="SSF103481">
    <property type="entry name" value="Multidrug resistance efflux transporter EmrE"/>
    <property type="match status" value="2"/>
</dbReference>
<feature type="transmembrane region" description="Helical" evidence="6">
    <location>
        <begin position="99"/>
        <end position="117"/>
    </location>
</feature>
<dbReference type="PANTHER" id="PTHR32322">
    <property type="entry name" value="INNER MEMBRANE TRANSPORTER"/>
    <property type="match status" value="1"/>
</dbReference>